<gene>
    <name evidence="3" type="ORF">OLC1_LOCUS2303</name>
</gene>
<feature type="transmembrane region" description="Helical" evidence="2">
    <location>
        <begin position="149"/>
        <end position="166"/>
    </location>
</feature>
<reference evidence="3" key="1">
    <citation type="submission" date="2023-03" db="EMBL/GenBank/DDBJ databases">
        <authorList>
            <person name="Julca I."/>
        </authorList>
    </citation>
    <scope>NUCLEOTIDE SEQUENCE</scope>
</reference>
<accession>A0AAV1C4G8</accession>
<name>A0AAV1C4G8_OLDCO</name>
<evidence type="ECO:0000313" key="3">
    <source>
        <dbReference type="EMBL" id="CAI9090063.1"/>
    </source>
</evidence>
<evidence type="ECO:0000256" key="2">
    <source>
        <dbReference type="SAM" id="Phobius"/>
    </source>
</evidence>
<feature type="transmembrane region" description="Helical" evidence="2">
    <location>
        <begin position="172"/>
        <end position="193"/>
    </location>
</feature>
<dbReference type="EMBL" id="OX459118">
    <property type="protein sequence ID" value="CAI9090063.1"/>
    <property type="molecule type" value="Genomic_DNA"/>
</dbReference>
<evidence type="ECO:0000313" key="4">
    <source>
        <dbReference type="Proteomes" id="UP001161247"/>
    </source>
</evidence>
<organism evidence="3 4">
    <name type="scientific">Oldenlandia corymbosa var. corymbosa</name>
    <dbReference type="NCBI Taxonomy" id="529605"/>
    <lineage>
        <taxon>Eukaryota</taxon>
        <taxon>Viridiplantae</taxon>
        <taxon>Streptophyta</taxon>
        <taxon>Embryophyta</taxon>
        <taxon>Tracheophyta</taxon>
        <taxon>Spermatophyta</taxon>
        <taxon>Magnoliopsida</taxon>
        <taxon>eudicotyledons</taxon>
        <taxon>Gunneridae</taxon>
        <taxon>Pentapetalae</taxon>
        <taxon>asterids</taxon>
        <taxon>lamiids</taxon>
        <taxon>Gentianales</taxon>
        <taxon>Rubiaceae</taxon>
        <taxon>Rubioideae</taxon>
        <taxon>Spermacoceae</taxon>
        <taxon>Hedyotis-Oldenlandia complex</taxon>
        <taxon>Oldenlandia</taxon>
    </lineage>
</organism>
<dbReference type="AlphaFoldDB" id="A0AAV1C4G8"/>
<sequence length="195" mass="20733">MTQAAMGKTGPSSSGLTPAEKSSVPVDVQSHATVEKEEVPVHQLYQGPLVHRSPVPTHQLVAFVPVPVPPPHVPAGWDSQESLRRLQVAAGVALTGLSAGLVTAKEKKVIKDETLFTVGIGLILADAVAFILSMYLIEVATPFVKKWSIRVTFWLLVVLVGIRLGFHTCGGAVLAVRVLVLCVVVFVGSILLLSF</sequence>
<protein>
    <submittedName>
        <fullName evidence="3">OLC1v1024753C1</fullName>
    </submittedName>
</protein>
<evidence type="ECO:0000256" key="1">
    <source>
        <dbReference type="SAM" id="MobiDB-lite"/>
    </source>
</evidence>
<feature type="transmembrane region" description="Helical" evidence="2">
    <location>
        <begin position="116"/>
        <end position="137"/>
    </location>
</feature>
<keyword evidence="2" id="KW-1133">Transmembrane helix</keyword>
<feature type="region of interest" description="Disordered" evidence="1">
    <location>
        <begin position="1"/>
        <end position="29"/>
    </location>
</feature>
<proteinExistence type="predicted"/>
<keyword evidence="2" id="KW-0472">Membrane</keyword>
<keyword evidence="2" id="KW-0812">Transmembrane</keyword>
<keyword evidence="4" id="KW-1185">Reference proteome</keyword>
<dbReference type="Proteomes" id="UP001161247">
    <property type="component" value="Chromosome 1"/>
</dbReference>